<evidence type="ECO:0000256" key="1">
    <source>
        <dbReference type="SAM" id="MobiDB-lite"/>
    </source>
</evidence>
<feature type="compositionally biased region" description="Low complexity" evidence="1">
    <location>
        <begin position="1082"/>
        <end position="1100"/>
    </location>
</feature>
<evidence type="ECO:0000313" key="2">
    <source>
        <dbReference type="EMBL" id="OHT08354.1"/>
    </source>
</evidence>
<feature type="compositionally biased region" description="Low complexity" evidence="1">
    <location>
        <begin position="883"/>
        <end position="903"/>
    </location>
</feature>
<dbReference type="Proteomes" id="UP000179807">
    <property type="component" value="Unassembled WGS sequence"/>
</dbReference>
<gene>
    <name evidence="2" type="ORF">TRFO_23183</name>
</gene>
<dbReference type="SUPFAM" id="SSF52047">
    <property type="entry name" value="RNI-like"/>
    <property type="match status" value="1"/>
</dbReference>
<feature type="region of interest" description="Disordered" evidence="1">
    <location>
        <begin position="957"/>
        <end position="1025"/>
    </location>
</feature>
<feature type="compositionally biased region" description="Low complexity" evidence="1">
    <location>
        <begin position="1063"/>
        <end position="1075"/>
    </location>
</feature>
<feature type="compositionally biased region" description="Polar residues" evidence="1">
    <location>
        <begin position="767"/>
        <end position="781"/>
    </location>
</feature>
<evidence type="ECO:0000313" key="3">
    <source>
        <dbReference type="Proteomes" id="UP000179807"/>
    </source>
</evidence>
<feature type="region of interest" description="Disordered" evidence="1">
    <location>
        <begin position="1042"/>
        <end position="1100"/>
    </location>
</feature>
<dbReference type="AlphaFoldDB" id="A0A1J4KBK4"/>
<proteinExistence type="predicted"/>
<feature type="region of interest" description="Disordered" evidence="1">
    <location>
        <begin position="764"/>
        <end position="811"/>
    </location>
</feature>
<dbReference type="GeneID" id="94837712"/>
<feature type="compositionally biased region" description="Low complexity" evidence="1">
    <location>
        <begin position="1195"/>
        <end position="1211"/>
    </location>
</feature>
<comment type="caution">
    <text evidence="2">The sequence shown here is derived from an EMBL/GenBank/DDBJ whole genome shotgun (WGS) entry which is preliminary data.</text>
</comment>
<dbReference type="Gene3D" id="3.80.10.10">
    <property type="entry name" value="Ribonuclease Inhibitor"/>
    <property type="match status" value="1"/>
</dbReference>
<name>A0A1J4KBK4_9EUKA</name>
<dbReference type="InterPro" id="IPR032675">
    <property type="entry name" value="LRR_dom_sf"/>
</dbReference>
<feature type="compositionally biased region" description="Pro residues" evidence="1">
    <location>
        <begin position="1050"/>
        <end position="1062"/>
    </location>
</feature>
<feature type="compositionally biased region" description="Low complexity" evidence="1">
    <location>
        <begin position="957"/>
        <end position="992"/>
    </location>
</feature>
<organism evidence="2 3">
    <name type="scientific">Tritrichomonas foetus</name>
    <dbReference type="NCBI Taxonomy" id="1144522"/>
    <lineage>
        <taxon>Eukaryota</taxon>
        <taxon>Metamonada</taxon>
        <taxon>Parabasalia</taxon>
        <taxon>Tritrichomonadida</taxon>
        <taxon>Tritrichomonadidae</taxon>
        <taxon>Tritrichomonas</taxon>
    </lineage>
</organism>
<feature type="region of interest" description="Disordered" evidence="1">
    <location>
        <begin position="1184"/>
        <end position="1211"/>
    </location>
</feature>
<feature type="region of interest" description="Disordered" evidence="1">
    <location>
        <begin position="883"/>
        <end position="912"/>
    </location>
</feature>
<dbReference type="VEuPathDB" id="TrichDB:TRFO_23183"/>
<accession>A0A1J4KBK4</accession>
<feature type="region of interest" description="Disordered" evidence="1">
    <location>
        <begin position="819"/>
        <end position="838"/>
    </location>
</feature>
<protein>
    <submittedName>
        <fullName evidence="2">Uncharacterized protein</fullName>
    </submittedName>
</protein>
<reference evidence="2" key="1">
    <citation type="submission" date="2016-10" db="EMBL/GenBank/DDBJ databases">
        <authorList>
            <person name="Benchimol M."/>
            <person name="Almeida L.G."/>
            <person name="Vasconcelos A.T."/>
            <person name="Perreira-Neves A."/>
            <person name="Rosa I.A."/>
            <person name="Tasca T."/>
            <person name="Bogo M.R."/>
            <person name="de Souza W."/>
        </authorList>
    </citation>
    <scope>NUCLEOTIDE SEQUENCE [LARGE SCALE GENOMIC DNA]</scope>
    <source>
        <strain evidence="2">K</strain>
    </source>
</reference>
<dbReference type="RefSeq" id="XP_068361490.1">
    <property type="nucleotide sequence ID" value="XM_068503008.1"/>
</dbReference>
<sequence>MYFKIHRKFGIQILSKSGMLLRNRKNNHIMEQTESYIKEQVLKDLDAGMPHPSLRVLFADNGIVPTNKGKTRQCIIIINLAGIYFIRPKGLLRSTEIIDFISVYDLVEIKYVDPKKREIISNSNTTYFTCEHSDSAVHKLLACRAQLFYKAPDLHPVKLTGFPQTPTVSQTRVDFGEEISVLRYICLSVQAGDPISPSIIELFKRIGTRSDQTITFDESIDGARSLKALSIPLTLLNNISTVHFKKIIPYSVCRLAHYLLKKSSSIRTIIFENYTVFIPYQLKLRVLKHLKFPVSLIFSNCIISDHSFMDLTDELATFPGEFQRLSFNRVNVSANAFTTFFTSIKKSRAFRTLEFFEFDHVDPRNLPQDKINAGIESVLKHCRFLNHISISNWAEQMEINLQMFINHSTLSEIVLQMQEMSQPFPADMKLPAQIHLLDFSNSNFTFTSLQSLFILLSQYKSPLSLNLSDISLPDIHWKNLFDQISNLAPVSCIRELDWSGNKIAYQSMKQFVDYFIVNNPIKYFAIDRIFIPATIEDLKYLLSFIPKGKLWGLSVGGDVERNFHGKFPDFLTVLQTIMPLKCLSIDGQNMSDIDSDHFVDFIKQNNSIVEVSCDETLLNNETRFYDFYNELLQAGVSIVERPNKDIAKLFGKCLPALSMKPKWPEFVNIIQTKRNAPSRSARSSYLCRVNTGDDFDFQSYIDFLDVYPRTYFDMNMTDAYGINFSPTIPSMISIFQVNESESHSKIAPVQAKLLRKPITPPDFGTSVIPSGQSIDFNSFKNPSDHEPMKRSSSFSEQKPPISGPVPDSNMNVVRKSTAPTLVQPLQTSQQTAPDPFTTSSSCELIGVNIPLESLESIQQTVPQQHLNSGQTSPAQQVALQPLSPVQQPLQQSQQQLSPLAPQQTSPPRPIGKQTLESATEVHSLKPIDSLLQSIDMTPLEPLEPIQQETIPLQQLQPPRTQPAQELNPLGPQSQPLVPLQSEPSQPQSLTPLQPQPQPQFQPLQTAGILQPGSIMQPGSILQSGSILPPVLQPLKPLESSAPVFSLHPLPSQPLQPQPPQPQPQTTVPVQQQPQLTTPPLPQQNQQPRQPQKPTLQQVQSTQQWLQKRYQQLQQMQAQQRSVMQQIQQLQQQQPQQIQQIQMLQQRLQQMQAQMQPLQRQYLQQQQAFQQMKAAAGFGQGNAALRKSQGPIMGRPAQPLLQPPYGQGPNMQ</sequence>
<dbReference type="OrthoDB" id="10567169at2759"/>
<dbReference type="EMBL" id="MLAK01000670">
    <property type="protein sequence ID" value="OHT08354.1"/>
    <property type="molecule type" value="Genomic_DNA"/>
</dbReference>
<keyword evidence="3" id="KW-1185">Reference proteome</keyword>